<dbReference type="OrthoDB" id="366044at2"/>
<proteinExistence type="predicted"/>
<dbReference type="Proteomes" id="UP000188235">
    <property type="component" value="Chromosome"/>
</dbReference>
<accession>A0A1Q2D0L4</accession>
<reference evidence="2 3" key="1">
    <citation type="journal article" date="2008" name="Int. J. Syst. Evol. Microbiol.">
        <title>Tessaracoccus flavescens sp. nov., isolated from marine sediment.</title>
        <authorList>
            <person name="Lee D.W."/>
            <person name="Lee S.D."/>
        </authorList>
    </citation>
    <scope>NUCLEOTIDE SEQUENCE [LARGE SCALE GENOMIC DNA]</scope>
    <source>
        <strain evidence="2 3">SST-39T</strain>
    </source>
</reference>
<dbReference type="STRING" id="399497.BW733_14605"/>
<organism evidence="2 3">
    <name type="scientific">Tessaracoccus flavescens</name>
    <dbReference type="NCBI Taxonomy" id="399497"/>
    <lineage>
        <taxon>Bacteria</taxon>
        <taxon>Bacillati</taxon>
        <taxon>Actinomycetota</taxon>
        <taxon>Actinomycetes</taxon>
        <taxon>Propionibacteriales</taxon>
        <taxon>Propionibacteriaceae</taxon>
        <taxon>Tessaracoccus</taxon>
    </lineage>
</organism>
<feature type="domain" description="PPi-type phosphoenolpyruvate carboxykinase lobe 2" evidence="1">
    <location>
        <begin position="488"/>
        <end position="593"/>
    </location>
</feature>
<evidence type="ECO:0000259" key="1">
    <source>
        <dbReference type="Pfam" id="PF26300"/>
    </source>
</evidence>
<gene>
    <name evidence="2" type="ORF">BW733_14605</name>
</gene>
<dbReference type="RefSeq" id="WP_077351570.1">
    <property type="nucleotide sequence ID" value="NZ_CP019607.1"/>
</dbReference>
<keyword evidence="3" id="KW-1185">Reference proteome</keyword>
<protein>
    <recommendedName>
        <fullName evidence="1">PPi-type phosphoenolpyruvate carboxykinase lobe 2 domain-containing protein</fullName>
    </recommendedName>
</protein>
<dbReference type="EMBL" id="CP019607">
    <property type="protein sequence ID" value="AQP51872.1"/>
    <property type="molecule type" value="Genomic_DNA"/>
</dbReference>
<dbReference type="AlphaFoldDB" id="A0A1Q2D0L4"/>
<dbReference type="KEGG" id="tfa:BW733_14605"/>
<evidence type="ECO:0000313" key="3">
    <source>
        <dbReference type="Proteomes" id="UP000188235"/>
    </source>
</evidence>
<dbReference type="InterPro" id="IPR058710">
    <property type="entry name" value="PEPCK_lobe_2"/>
</dbReference>
<sequence>MATFAETAAINLRLGLLGIPLPEGSAGDLVRPVLARQRELNRRLQHRLPAVDTRIQNFLDAYLEGTGAEPRLPRQTLALDQAGLAREMSLPVGADTFVSEQLTSYRLVNGILHNPANDRRTTKGVFHIADGGLPVQDDKLEVPRAVFGRLLEHAFDPPAAAKVLPYTSGQDDPPQCWVSLLLRPIVVPEVPGYTAERRMETRFFAPGTLIANLDFVEGIFGNGGDPYLPENDASLDPQFWTGHTGMVVLAPHLTKLTKKELGLPHWDDATERQRRDGMCWRDEDERYNGGSAFKACARDERGVIVTVIADNYFGYCKKEVKAQISYAANLLGMVEEEHAGGAIAFPRYNLGQAFTSTYADPGYTIDDVIARNPERFQRQPEGHALDLEQPHLILVPEESSFSLRDCTVTWTRDGVTQSIPLRARTRYVGPDGYIVELTHLEADGDQWTLLGTSPEATSAHKPATVSGGGKSEISKSITDAFVIGNAYVNDFVDDMEQVAAIIDRDYSTRFRDSVQVDDRPLLDDDRSVGSVIKLLTPSHDFTDEYNAWVDDIPHHIKELVFVVKRFYRPEWGDDWPAHFSVGRINGRAGHALRLDGDKITVNMLRVGFAVDGSWRLFGLRHDFHPATKVQTEDDITASIVVPGAVAGRTDGLSRKYVTNCEQLLFQRPDDAIHRGYDKQTEADVSKGAFLSNFEPLTRQDAQAMVDDAVNFSRFTKPMQDLIRGMADGDDAGAGYFVCSANPRLINGERSKNPRYLQVRPDISRPEETATAELVSRLHRRLPMQAPLRLPVDVVAAGRRNNAAEQGVPPLCCYSPLHYMELPELFMEFISSMTGKSPSTTGAGSEGAMTKGPFNALPSVIDLNAVFLDFALTGYDGWLSSAGVIGPNVRVDHDISLLVPELFSRMAPEERTASHLVTEGALERVEDFELDGETIEASRLGYRITAKFQSKYFGRIFMHPHVVFSENMLKPELQDTEAYAESVRTIVTTHQRVAQSYLDDGTIALAVPPIRALLEIMATGSSSEGLGLHDEAFRAMFERQEILASDWYRERLEAQAAVDAAHARQALVAMSRFIDEPTNADAAERLGIRARIDTMQARLDAASGPEAVDHLRGTIGRQVTWTI</sequence>
<dbReference type="Pfam" id="PF26300">
    <property type="entry name" value="PEPCK_PPi_lobe_2"/>
    <property type="match status" value="1"/>
</dbReference>
<evidence type="ECO:0000313" key="2">
    <source>
        <dbReference type="EMBL" id="AQP51872.1"/>
    </source>
</evidence>
<name>A0A1Q2D0L4_9ACTN</name>